<feature type="transmembrane region" description="Helical" evidence="1">
    <location>
        <begin position="344"/>
        <end position="365"/>
    </location>
</feature>
<organism evidence="2 3">
    <name type="scientific">Haloferax prahovense (strain DSM 18310 / JCM 13924 / TL6)</name>
    <dbReference type="NCBI Taxonomy" id="1227461"/>
    <lineage>
        <taxon>Archaea</taxon>
        <taxon>Methanobacteriati</taxon>
        <taxon>Methanobacteriota</taxon>
        <taxon>Stenosarchaea group</taxon>
        <taxon>Halobacteria</taxon>
        <taxon>Halobacteriales</taxon>
        <taxon>Haloferacaceae</taxon>
        <taxon>Haloferax</taxon>
    </lineage>
</organism>
<feature type="transmembrane region" description="Helical" evidence="1">
    <location>
        <begin position="234"/>
        <end position="251"/>
    </location>
</feature>
<feature type="transmembrane region" description="Helical" evidence="1">
    <location>
        <begin position="130"/>
        <end position="153"/>
    </location>
</feature>
<protein>
    <recommendedName>
        <fullName evidence="4">Capsule biosynthesis CapC</fullName>
    </recommendedName>
</protein>
<dbReference type="GO" id="GO:0016020">
    <property type="term" value="C:membrane"/>
    <property type="evidence" value="ECO:0007669"/>
    <property type="project" value="InterPro"/>
</dbReference>
<sequence length="388" mass="40654">MLIATLVAAFGFLVVAGVTQLRGYRLGGTITLGVLAVYTLKNFAMFPVFLLSTLLAYVGLDFLKRRTLIYGRSELLAAILVGTLIPVTLLATLSQFSGDVRNIAFVGSILPGLAAYNYHQMKPGHRRNDALATLVVFAGLVAVGAALVSPGIARAVGGLTPAVLFSETSEIAVLRGAVVPGSPESSLMPRQSLVFVLVVGMLAAEWLRSQFDVRTGVIAAALVAVFTVESRWLFVLYVVVVALSYLCITTVHRRTLRYGRVLLGTGSAFAVVVTLGFTVLLPISRGLAAFFVGVVAGVMAYNAHATAPKERRLVAPIQLAVFVPMLLLVRALAAPGPNGFPQTLSVPVVTAGVVVTLGAFASAYVQTVRQPDDDAVLSASVLSGGDGS</sequence>
<feature type="transmembrane region" description="Helical" evidence="1">
    <location>
        <begin position="313"/>
        <end position="332"/>
    </location>
</feature>
<keyword evidence="1" id="KW-1133">Transmembrane helix</keyword>
<feature type="transmembrane region" description="Helical" evidence="1">
    <location>
        <begin position="258"/>
        <end position="277"/>
    </location>
</feature>
<dbReference type="PATRIC" id="fig|1227461.3.peg.1894"/>
<dbReference type="InterPro" id="IPR008338">
    <property type="entry name" value="Capsule_biosynth_CapC"/>
</dbReference>
<dbReference type="AlphaFoldDB" id="M0GAL2"/>
<keyword evidence="1" id="KW-0812">Transmembrane</keyword>
<feature type="transmembrane region" description="Helical" evidence="1">
    <location>
        <begin position="75"/>
        <end position="94"/>
    </location>
</feature>
<keyword evidence="1" id="KW-0472">Membrane</keyword>
<gene>
    <name evidence="2" type="ORF">C457_09394</name>
</gene>
<dbReference type="OrthoDB" id="240491at2157"/>
<keyword evidence="3" id="KW-1185">Reference proteome</keyword>
<feature type="transmembrane region" description="Helical" evidence="1">
    <location>
        <begin position="100"/>
        <end position="118"/>
    </location>
</feature>
<dbReference type="Proteomes" id="UP000011559">
    <property type="component" value="Unassembled WGS sequence"/>
</dbReference>
<feature type="transmembrane region" description="Helical" evidence="1">
    <location>
        <begin position="283"/>
        <end position="301"/>
    </location>
</feature>
<reference evidence="2 3" key="1">
    <citation type="journal article" date="2014" name="PLoS Genet.">
        <title>Phylogenetically driven sequencing of extremely halophilic archaea reveals strategies for static and dynamic osmo-response.</title>
        <authorList>
            <person name="Becker E.A."/>
            <person name="Seitzer P.M."/>
            <person name="Tritt A."/>
            <person name="Larsen D."/>
            <person name="Krusor M."/>
            <person name="Yao A.I."/>
            <person name="Wu D."/>
            <person name="Madern D."/>
            <person name="Eisen J.A."/>
            <person name="Darling A.E."/>
            <person name="Facciotti M.T."/>
        </authorList>
    </citation>
    <scope>NUCLEOTIDE SEQUENCE [LARGE SCALE GENOMIC DNA]</scope>
    <source>
        <strain evidence="3">DSM 18310 / JCM 13924 / TL6</strain>
    </source>
</reference>
<accession>M0GAL2</accession>
<evidence type="ECO:0000256" key="1">
    <source>
        <dbReference type="SAM" id="Phobius"/>
    </source>
</evidence>
<proteinExistence type="predicted"/>
<evidence type="ECO:0000313" key="2">
    <source>
        <dbReference type="EMBL" id="ELZ69336.1"/>
    </source>
</evidence>
<dbReference type="RefSeq" id="WP_008093965.1">
    <property type="nucleotide sequence ID" value="NZ_AOLG01000028.1"/>
</dbReference>
<name>M0GAL2_HALPT</name>
<dbReference type="EMBL" id="AOLG01000028">
    <property type="protein sequence ID" value="ELZ69336.1"/>
    <property type="molecule type" value="Genomic_DNA"/>
</dbReference>
<evidence type="ECO:0000313" key="3">
    <source>
        <dbReference type="Proteomes" id="UP000011559"/>
    </source>
</evidence>
<dbReference type="Pfam" id="PF14102">
    <property type="entry name" value="Caps_synth_CapC"/>
    <property type="match status" value="1"/>
</dbReference>
<feature type="transmembrane region" description="Helical" evidence="1">
    <location>
        <begin position="40"/>
        <end position="63"/>
    </location>
</feature>
<comment type="caution">
    <text evidence="2">The sequence shown here is derived from an EMBL/GenBank/DDBJ whole genome shotgun (WGS) entry which is preliminary data.</text>
</comment>
<dbReference type="GO" id="GO:0045227">
    <property type="term" value="P:capsule polysaccharide biosynthetic process"/>
    <property type="evidence" value="ECO:0007669"/>
    <property type="project" value="InterPro"/>
</dbReference>
<evidence type="ECO:0008006" key="4">
    <source>
        <dbReference type="Google" id="ProtNLM"/>
    </source>
</evidence>